<dbReference type="Proteomes" id="UP000609879">
    <property type="component" value="Unassembled WGS sequence"/>
</dbReference>
<comment type="caution">
    <text evidence="1">The sequence shown here is derived from an EMBL/GenBank/DDBJ whole genome shotgun (WGS) entry which is preliminary data.</text>
</comment>
<reference evidence="1 2" key="1">
    <citation type="submission" date="2021-01" db="EMBL/GenBank/DDBJ databases">
        <title>Whole genome shotgun sequence of Actinoplanes deccanensis NBRC 13994.</title>
        <authorList>
            <person name="Komaki H."/>
            <person name="Tamura T."/>
        </authorList>
    </citation>
    <scope>NUCLEOTIDE SEQUENCE [LARGE SCALE GENOMIC DNA]</scope>
    <source>
        <strain evidence="1 2">NBRC 13994</strain>
    </source>
</reference>
<sequence length="128" mass="13820">MSAYPAFEAAERLAPEPEQHATADDWIRHYAALALAAWREFRTASGVDLGLLSLVGTTATSAAVALTFNRQMAPGVIWSLTPEAGALHGEWEEWLTETLDRLGVNPADIHPGYEASDFRSPSRAEVAG</sequence>
<name>A0ABQ3XZW5_9ACTN</name>
<dbReference type="RefSeq" id="WP_203761201.1">
    <property type="nucleotide sequence ID" value="NZ_BAAABO010000029.1"/>
</dbReference>
<gene>
    <name evidence="1" type="ORF">Ade02nite_19130</name>
</gene>
<proteinExistence type="predicted"/>
<keyword evidence="2" id="KW-1185">Reference proteome</keyword>
<evidence type="ECO:0000313" key="1">
    <source>
        <dbReference type="EMBL" id="GID73272.1"/>
    </source>
</evidence>
<organism evidence="1 2">
    <name type="scientific">Paractinoplanes deccanensis</name>
    <dbReference type="NCBI Taxonomy" id="113561"/>
    <lineage>
        <taxon>Bacteria</taxon>
        <taxon>Bacillati</taxon>
        <taxon>Actinomycetota</taxon>
        <taxon>Actinomycetes</taxon>
        <taxon>Micromonosporales</taxon>
        <taxon>Micromonosporaceae</taxon>
        <taxon>Paractinoplanes</taxon>
    </lineage>
</organism>
<dbReference type="EMBL" id="BOMI01000033">
    <property type="protein sequence ID" value="GID73272.1"/>
    <property type="molecule type" value="Genomic_DNA"/>
</dbReference>
<evidence type="ECO:0000313" key="2">
    <source>
        <dbReference type="Proteomes" id="UP000609879"/>
    </source>
</evidence>
<accession>A0ABQ3XZW5</accession>
<protein>
    <submittedName>
        <fullName evidence="1">Uncharacterized protein</fullName>
    </submittedName>
</protein>